<keyword evidence="2" id="KW-0645">Protease</keyword>
<sequence>MSSLKRINVVSNPACERAGIKSYASLLKKYDFAPTTTGPFQRVDVAKKSFKNALKPKSKKSTKPILRKVEEDGKPGEVKAEDQMNDALYICPVEIGSPPQTLNLHFDTGSSDLWSTELDRATRKSGKHNVYDPKKSSTYTKASGSTWTIKYGDGSTASGIVGTDNVTLGGLCIEGQSIELASKLSAQFTKGAGDGLLGLAFGKINTVKPKPVSTPVESMIAQADISHDRELFTCYLGSWRDKDEIDQGESFYTFGYIDQDVLDRCGVKEPHYVPIDSTKGFWQFSSPSASINGKVIKRPNNTAIADTGTTLALVSDDLCKDIYEQIPGAEFDSKNQGWVFPLNTPVEALPKVTFAVGDKQFEVQKEDFGFAKVSGSMQYGGIQSRGDSKFDILGDTWLKAVYAIFDQGRKRFGVVQRIEGTQNVAVPK</sequence>
<reference evidence="7" key="1">
    <citation type="journal article" date="2021" name="Nat. Commun.">
        <title>Genetic determinants of endophytism in the Arabidopsis root mycobiome.</title>
        <authorList>
            <person name="Mesny F."/>
            <person name="Miyauchi S."/>
            <person name="Thiergart T."/>
            <person name="Pickel B."/>
            <person name="Atanasova L."/>
            <person name="Karlsson M."/>
            <person name="Huettel B."/>
            <person name="Barry K.W."/>
            <person name="Haridas S."/>
            <person name="Chen C."/>
            <person name="Bauer D."/>
            <person name="Andreopoulos W."/>
            <person name="Pangilinan J."/>
            <person name="LaButti K."/>
            <person name="Riley R."/>
            <person name="Lipzen A."/>
            <person name="Clum A."/>
            <person name="Drula E."/>
            <person name="Henrissat B."/>
            <person name="Kohler A."/>
            <person name="Grigoriev I.V."/>
            <person name="Martin F.M."/>
            <person name="Hacquard S."/>
        </authorList>
    </citation>
    <scope>NUCLEOTIDE SEQUENCE</scope>
    <source>
        <strain evidence="7">MPI-SDFR-AT-0120</strain>
    </source>
</reference>
<evidence type="ECO:0000259" key="6">
    <source>
        <dbReference type="PROSITE" id="PS51767"/>
    </source>
</evidence>
<evidence type="ECO:0000313" key="8">
    <source>
        <dbReference type="Proteomes" id="UP000813461"/>
    </source>
</evidence>
<dbReference type="InterPro" id="IPR001461">
    <property type="entry name" value="Aspartic_peptidase_A1"/>
</dbReference>
<dbReference type="Proteomes" id="UP000813461">
    <property type="component" value="Unassembled WGS sequence"/>
</dbReference>
<dbReference type="InterPro" id="IPR034163">
    <property type="entry name" value="Aspergillopepsin-like_cat_dom"/>
</dbReference>
<dbReference type="AlphaFoldDB" id="A0A8K0R322"/>
<name>A0A8K0R322_9PLEO</name>
<keyword evidence="4" id="KW-0378">Hydrolase</keyword>
<dbReference type="CDD" id="cd06097">
    <property type="entry name" value="Aspergillopepsin_like"/>
    <property type="match status" value="1"/>
</dbReference>
<dbReference type="FunFam" id="2.40.70.10:FF:000092">
    <property type="entry name" value="Aspartic endopeptidase (AP1)"/>
    <property type="match status" value="1"/>
</dbReference>
<evidence type="ECO:0000313" key="7">
    <source>
        <dbReference type="EMBL" id="KAH7082143.1"/>
    </source>
</evidence>
<organism evidence="7 8">
    <name type="scientific">Paraphoma chrysanthemicola</name>
    <dbReference type="NCBI Taxonomy" id="798071"/>
    <lineage>
        <taxon>Eukaryota</taxon>
        <taxon>Fungi</taxon>
        <taxon>Dikarya</taxon>
        <taxon>Ascomycota</taxon>
        <taxon>Pezizomycotina</taxon>
        <taxon>Dothideomycetes</taxon>
        <taxon>Pleosporomycetidae</taxon>
        <taxon>Pleosporales</taxon>
        <taxon>Pleosporineae</taxon>
        <taxon>Phaeosphaeriaceae</taxon>
        <taxon>Paraphoma</taxon>
    </lineage>
</organism>
<dbReference type="Pfam" id="PF00026">
    <property type="entry name" value="Asp"/>
    <property type="match status" value="1"/>
</dbReference>
<dbReference type="GO" id="GO:0006508">
    <property type="term" value="P:proteolysis"/>
    <property type="evidence" value="ECO:0007669"/>
    <property type="project" value="UniProtKB-KW"/>
</dbReference>
<feature type="domain" description="Peptidase A1" evidence="6">
    <location>
        <begin position="89"/>
        <end position="415"/>
    </location>
</feature>
<dbReference type="SUPFAM" id="SSF50630">
    <property type="entry name" value="Acid proteases"/>
    <property type="match status" value="1"/>
</dbReference>
<dbReference type="InterPro" id="IPR021109">
    <property type="entry name" value="Peptidase_aspartic_dom_sf"/>
</dbReference>
<dbReference type="PRINTS" id="PR00792">
    <property type="entry name" value="PEPSIN"/>
</dbReference>
<gene>
    <name evidence="7" type="ORF">FB567DRAFT_594638</name>
</gene>
<evidence type="ECO:0000256" key="4">
    <source>
        <dbReference type="ARBA" id="ARBA00022801"/>
    </source>
</evidence>
<feature type="active site" evidence="5">
    <location>
        <position position="306"/>
    </location>
</feature>
<feature type="active site" evidence="5">
    <location>
        <position position="107"/>
    </location>
</feature>
<dbReference type="PROSITE" id="PS51767">
    <property type="entry name" value="PEPTIDASE_A1"/>
    <property type="match status" value="1"/>
</dbReference>
<evidence type="ECO:0000256" key="2">
    <source>
        <dbReference type="ARBA" id="ARBA00022670"/>
    </source>
</evidence>
<accession>A0A8K0R322</accession>
<keyword evidence="3" id="KW-0064">Aspartyl protease</keyword>
<dbReference type="GO" id="GO:0004190">
    <property type="term" value="F:aspartic-type endopeptidase activity"/>
    <property type="evidence" value="ECO:0007669"/>
    <property type="project" value="UniProtKB-KW"/>
</dbReference>
<proteinExistence type="inferred from homology"/>
<evidence type="ECO:0000256" key="3">
    <source>
        <dbReference type="ARBA" id="ARBA00022750"/>
    </source>
</evidence>
<dbReference type="PANTHER" id="PTHR47966">
    <property type="entry name" value="BETA-SITE APP-CLEAVING ENZYME, ISOFORM A-RELATED"/>
    <property type="match status" value="1"/>
</dbReference>
<dbReference type="PANTHER" id="PTHR47966:SF1">
    <property type="entry name" value="ASPARTYL PROTEINASE"/>
    <property type="match status" value="1"/>
</dbReference>
<protein>
    <submittedName>
        <fullName evidence="7">Aspartic proteinase</fullName>
    </submittedName>
</protein>
<dbReference type="OrthoDB" id="2747330at2759"/>
<keyword evidence="8" id="KW-1185">Reference proteome</keyword>
<comment type="caution">
    <text evidence="7">The sequence shown here is derived from an EMBL/GenBank/DDBJ whole genome shotgun (WGS) entry which is preliminary data.</text>
</comment>
<dbReference type="InterPro" id="IPR033121">
    <property type="entry name" value="PEPTIDASE_A1"/>
</dbReference>
<evidence type="ECO:0000256" key="5">
    <source>
        <dbReference type="PIRSR" id="PIRSR601461-1"/>
    </source>
</evidence>
<dbReference type="EMBL" id="JAGMVJ010000014">
    <property type="protein sequence ID" value="KAH7082143.1"/>
    <property type="molecule type" value="Genomic_DNA"/>
</dbReference>
<dbReference type="Gene3D" id="2.40.70.10">
    <property type="entry name" value="Acid Proteases"/>
    <property type="match status" value="2"/>
</dbReference>
<evidence type="ECO:0000256" key="1">
    <source>
        <dbReference type="ARBA" id="ARBA00007447"/>
    </source>
</evidence>
<comment type="similarity">
    <text evidence="1">Belongs to the peptidase A1 family.</text>
</comment>